<feature type="region of interest" description="Disordered" evidence="1">
    <location>
        <begin position="129"/>
        <end position="149"/>
    </location>
</feature>
<feature type="compositionally biased region" description="Acidic residues" evidence="1">
    <location>
        <begin position="47"/>
        <end position="73"/>
    </location>
</feature>
<dbReference type="EMBL" id="JACSDZ010000001">
    <property type="protein sequence ID" value="KAF7418131.1"/>
    <property type="molecule type" value="Genomic_DNA"/>
</dbReference>
<comment type="caution">
    <text evidence="2">The sequence shown here is derived from an EMBL/GenBank/DDBJ whole genome shotgun (WGS) entry which is preliminary data.</text>
</comment>
<reference evidence="2" key="1">
    <citation type="journal article" date="2020" name="G3 (Bethesda)">
        <title>High-Quality Assemblies for Three Invasive Social Wasps from the &lt;i&gt;Vespula&lt;/i&gt; Genus.</title>
        <authorList>
            <person name="Harrop T.W.R."/>
            <person name="Guhlin J."/>
            <person name="McLaughlin G.M."/>
            <person name="Permina E."/>
            <person name="Stockwell P."/>
            <person name="Gilligan J."/>
            <person name="Le Lec M.F."/>
            <person name="Gruber M.A.M."/>
            <person name="Quinn O."/>
            <person name="Lovegrove M."/>
            <person name="Duncan E.J."/>
            <person name="Remnant E.J."/>
            <person name="Van Eeckhoven J."/>
            <person name="Graham B."/>
            <person name="Knapp R.A."/>
            <person name="Langford K.W."/>
            <person name="Kronenberg Z."/>
            <person name="Press M.O."/>
            <person name="Eacker S.M."/>
            <person name="Wilson-Rankin E.E."/>
            <person name="Purcell J."/>
            <person name="Lester P.J."/>
            <person name="Dearden P.K."/>
        </authorList>
    </citation>
    <scope>NUCLEOTIDE SEQUENCE</scope>
    <source>
        <strain evidence="2">Linc-1</strain>
    </source>
</reference>
<sequence length="149" mass="17342">MKRGRVNYWLCNKARGVGLTLLVISRRFEEKTKLAVARRRRQRHNNDDDDDDDDDDNDDDDDDDDNDDDDNDEEGKAHYWKSLSTNEKVKSRVHFEALDPFSGILECAHSFQLKMRLLSTSKFELTSPDVSSLNESKRSDRSLINFQTV</sequence>
<name>A0A834NUI0_VESGE</name>
<keyword evidence="3" id="KW-1185">Reference proteome</keyword>
<dbReference type="Proteomes" id="UP000617340">
    <property type="component" value="Unassembled WGS sequence"/>
</dbReference>
<evidence type="ECO:0000313" key="2">
    <source>
        <dbReference type="EMBL" id="KAF7418131.1"/>
    </source>
</evidence>
<accession>A0A834NUI0</accession>
<gene>
    <name evidence="2" type="ORF">HZH68_000784</name>
</gene>
<evidence type="ECO:0000313" key="3">
    <source>
        <dbReference type="Proteomes" id="UP000617340"/>
    </source>
</evidence>
<feature type="region of interest" description="Disordered" evidence="1">
    <location>
        <begin position="35"/>
        <end position="81"/>
    </location>
</feature>
<proteinExistence type="predicted"/>
<evidence type="ECO:0000256" key="1">
    <source>
        <dbReference type="SAM" id="MobiDB-lite"/>
    </source>
</evidence>
<organism evidence="2 3">
    <name type="scientific">Vespula germanica</name>
    <name type="common">German yellow jacket</name>
    <name type="synonym">Paravespula germanica</name>
    <dbReference type="NCBI Taxonomy" id="30212"/>
    <lineage>
        <taxon>Eukaryota</taxon>
        <taxon>Metazoa</taxon>
        <taxon>Ecdysozoa</taxon>
        <taxon>Arthropoda</taxon>
        <taxon>Hexapoda</taxon>
        <taxon>Insecta</taxon>
        <taxon>Pterygota</taxon>
        <taxon>Neoptera</taxon>
        <taxon>Endopterygota</taxon>
        <taxon>Hymenoptera</taxon>
        <taxon>Apocrita</taxon>
        <taxon>Aculeata</taxon>
        <taxon>Vespoidea</taxon>
        <taxon>Vespidae</taxon>
        <taxon>Vespinae</taxon>
        <taxon>Vespula</taxon>
    </lineage>
</organism>
<dbReference type="AlphaFoldDB" id="A0A834NUI0"/>
<protein>
    <submittedName>
        <fullName evidence="2">Uncharacterized protein</fullName>
    </submittedName>
</protein>